<dbReference type="EMBL" id="KT624200">
    <property type="protein sequence ID" value="AMM45054.1"/>
    <property type="molecule type" value="Genomic_DNA"/>
</dbReference>
<evidence type="ECO:0000313" key="2">
    <source>
        <dbReference type="Proteomes" id="UP000203261"/>
    </source>
</evidence>
<sequence>MNTSGYKWIVIHHPTEKLSKKDDRVHYLNNDRELVKLLKEIAKEHGVKIESSDDVIEDVMEAVSVFSYVTIFDARDKRHTFGFKLLDHLFDSSI</sequence>
<proteinExistence type="predicted"/>
<dbReference type="GeneID" id="29125422"/>
<organism evidence="1 2">
    <name type="scientific">Bacillus phage SP-15</name>
    <dbReference type="NCBI Taxonomy" id="1792032"/>
    <lineage>
        <taxon>Viruses</taxon>
        <taxon>Duplodnaviria</taxon>
        <taxon>Heunggongvirae</taxon>
        <taxon>Uroviricota</taxon>
        <taxon>Caudoviricetes</taxon>
        <taxon>Thornevirus</taxon>
        <taxon>Thornevirus SP15</taxon>
    </lineage>
</organism>
<protein>
    <submittedName>
        <fullName evidence="1">Uncharacterized protein</fullName>
    </submittedName>
</protein>
<name>A0A127AXV9_9CAUD</name>
<reference evidence="1 2" key="1">
    <citation type="submission" date="2015-08" db="EMBL/GenBank/DDBJ databases">
        <authorList>
            <person name="Babu N.S."/>
            <person name="Beckwith C.J."/>
            <person name="Beseler K.G."/>
            <person name="Brison A."/>
            <person name="Carone J.V."/>
            <person name="Caskin T.P."/>
            <person name="Diamond M."/>
            <person name="Durham M.E."/>
            <person name="Foxe J.M."/>
            <person name="Go M."/>
            <person name="Henderson B.A."/>
            <person name="Jones I.B."/>
            <person name="McGettigan J.A."/>
            <person name="Micheletti S.J."/>
            <person name="Nasrallah M.E."/>
            <person name="Ortiz D."/>
            <person name="Piller C.R."/>
            <person name="Privatt S.R."/>
            <person name="Schneider S.L."/>
            <person name="Sharp S."/>
            <person name="Smith T.C."/>
            <person name="Stanton J.D."/>
            <person name="Ullery H.E."/>
            <person name="Wilson R.J."/>
            <person name="Serrano M.G."/>
            <person name="Buck G."/>
            <person name="Lee V."/>
            <person name="Wang Y."/>
            <person name="Carvalho R."/>
            <person name="Voegtly L."/>
            <person name="Shi R."/>
            <person name="Duckworth R."/>
            <person name="Johnson A."/>
            <person name="Loviza R."/>
            <person name="Walstead R."/>
            <person name="Shah Z."/>
            <person name="Kiflezghi M."/>
            <person name="Wade K."/>
            <person name="Ball S.L."/>
            <person name="Bradley K.W."/>
            <person name="Asai D.J."/>
            <person name="Bowman C.A."/>
            <person name="Russell D.A."/>
            <person name="Pope W.H."/>
            <person name="Jacobs-Sera D."/>
            <person name="Hendrix R.W."/>
            <person name="Hatfull G.F."/>
        </authorList>
    </citation>
    <scope>NUCLEOTIDE SEQUENCE [LARGE SCALE GENOMIC DNA]</scope>
</reference>
<accession>A0A127AXV9</accession>
<dbReference type="Proteomes" id="UP000203261">
    <property type="component" value="Segment"/>
</dbReference>
<evidence type="ECO:0000313" key="1">
    <source>
        <dbReference type="EMBL" id="AMM45054.1"/>
    </source>
</evidence>
<dbReference type="KEGG" id="vg:29125422"/>
<keyword evidence="2" id="KW-1185">Reference proteome</keyword>
<gene>
    <name evidence="1" type="ORF">SP15_249</name>
</gene>
<dbReference type="RefSeq" id="YP_009302643.1">
    <property type="nucleotide sequence ID" value="NC_031245.1"/>
</dbReference>